<proteinExistence type="predicted"/>
<dbReference type="PANTHER" id="PTHR46825">
    <property type="entry name" value="D-ALANYL-D-ALANINE-CARBOXYPEPTIDASE/ENDOPEPTIDASE AMPH"/>
    <property type="match status" value="1"/>
</dbReference>
<evidence type="ECO:0000313" key="2">
    <source>
        <dbReference type="EMBL" id="RAG85037.1"/>
    </source>
</evidence>
<reference evidence="2 3" key="1">
    <citation type="submission" date="2018-06" db="EMBL/GenBank/DDBJ databases">
        <title>Streptacidiphilus pinicola sp. nov., isolated from pine grove soil.</title>
        <authorList>
            <person name="Roh S.G."/>
            <person name="Park S."/>
            <person name="Kim M.-K."/>
            <person name="Yun B.-R."/>
            <person name="Park J."/>
            <person name="Kim M.J."/>
            <person name="Kim Y.S."/>
            <person name="Kim S.B."/>
        </authorList>
    </citation>
    <scope>NUCLEOTIDE SEQUENCE [LARGE SCALE GENOMIC DNA]</scope>
    <source>
        <strain evidence="2 3">MMS16-CNU450</strain>
    </source>
</reference>
<evidence type="ECO:0000259" key="1">
    <source>
        <dbReference type="Pfam" id="PF00144"/>
    </source>
</evidence>
<dbReference type="SUPFAM" id="SSF56601">
    <property type="entry name" value="beta-lactamase/transpeptidase-like"/>
    <property type="match status" value="1"/>
</dbReference>
<dbReference type="InterPro" id="IPR001466">
    <property type="entry name" value="Beta-lactam-related"/>
</dbReference>
<dbReference type="InterPro" id="IPR050491">
    <property type="entry name" value="AmpC-like"/>
</dbReference>
<dbReference type="RefSeq" id="WP_111501258.1">
    <property type="nucleotide sequence ID" value="NZ_QKYN01000053.1"/>
</dbReference>
<comment type="caution">
    <text evidence="2">The sequence shown here is derived from an EMBL/GenBank/DDBJ whole genome shotgun (WGS) entry which is preliminary data.</text>
</comment>
<dbReference type="AlphaFoldDB" id="A0A2X0IK59"/>
<organism evidence="2 3">
    <name type="scientific">Streptacidiphilus pinicola</name>
    <dbReference type="NCBI Taxonomy" id="2219663"/>
    <lineage>
        <taxon>Bacteria</taxon>
        <taxon>Bacillati</taxon>
        <taxon>Actinomycetota</taxon>
        <taxon>Actinomycetes</taxon>
        <taxon>Kitasatosporales</taxon>
        <taxon>Streptomycetaceae</taxon>
        <taxon>Streptacidiphilus</taxon>
    </lineage>
</organism>
<name>A0A2X0IK59_9ACTN</name>
<dbReference type="Proteomes" id="UP000248889">
    <property type="component" value="Unassembled WGS sequence"/>
</dbReference>
<dbReference type="InterPro" id="IPR012338">
    <property type="entry name" value="Beta-lactam/transpept-like"/>
</dbReference>
<gene>
    <name evidence="2" type="ORF">DN069_13845</name>
</gene>
<feature type="domain" description="Beta-lactamase-related" evidence="1">
    <location>
        <begin position="8"/>
        <end position="327"/>
    </location>
</feature>
<evidence type="ECO:0000313" key="3">
    <source>
        <dbReference type="Proteomes" id="UP000248889"/>
    </source>
</evidence>
<keyword evidence="2" id="KW-0378">Hydrolase</keyword>
<dbReference type="PANTHER" id="PTHR46825:SF9">
    <property type="entry name" value="BETA-LACTAMASE-RELATED DOMAIN-CONTAINING PROTEIN"/>
    <property type="match status" value="1"/>
</dbReference>
<dbReference type="Pfam" id="PF00144">
    <property type="entry name" value="Beta-lactamase"/>
    <property type="match status" value="1"/>
</dbReference>
<dbReference type="GO" id="GO:0016787">
    <property type="term" value="F:hydrolase activity"/>
    <property type="evidence" value="ECO:0007669"/>
    <property type="project" value="UniProtKB-KW"/>
</dbReference>
<dbReference type="OrthoDB" id="262125at2"/>
<accession>A0A2X0IK59</accession>
<dbReference type="EMBL" id="QKYN01000053">
    <property type="protein sequence ID" value="RAG85037.1"/>
    <property type="molecule type" value="Genomic_DNA"/>
</dbReference>
<protein>
    <submittedName>
        <fullName evidence="2">Serine hydrolase</fullName>
    </submittedName>
</protein>
<keyword evidence="3" id="KW-1185">Reference proteome</keyword>
<sequence length="461" mass="49133">MSQDKLSDVVQATAAKFGIPGVAVGIWADGQEIFAAHGMTSLDNPLPVDQHTLFQIGSITKSFTATALMRLVADGRVELEAPVRRYVPELELADEQAATEITVLNLLNHTAGLEWNLLVDTGDGDDALAQFVAKFPELRQIAPPGTRSSYSQAGYNLVGRILEKVTGLTYEQAVSALVLEPAGLSNSFFAPEDVRARRFAEGHNRAEDGTLSVAQEWQVPRCQNPGGGLNSTVSDLLRWAQVHLADGRTPSGAQVLPAEAVRHMRVPTVALQASSLGDALGICWFLRDVDGVHTFGHGGSANGQFAEFLIVPDRNFAIVVTSNAGPDGTTCNQAIVRWALENYLGILDRDPEPIPYDAARAQEIVGGYDIDVMTLTIATDGNGLTLAAAIKPEIRAASTDEMPADYEPAAMGLLPGDGDEYIITEGGLTGQRGFFSRDENGAVVAIDLAGRVFNRVPAASE</sequence>
<dbReference type="Gene3D" id="3.40.710.10">
    <property type="entry name" value="DD-peptidase/beta-lactamase superfamily"/>
    <property type="match status" value="1"/>
</dbReference>